<gene>
    <name evidence="8" type="primary">coaE</name>
    <name evidence="10" type="ORF">HXX08_21570</name>
</gene>
<dbReference type="HAMAP" id="MF_00376">
    <property type="entry name" value="Dephospho_CoA_kinase"/>
    <property type="match status" value="1"/>
</dbReference>
<evidence type="ECO:0000256" key="2">
    <source>
        <dbReference type="ARBA" id="ARBA00022490"/>
    </source>
</evidence>
<keyword evidence="7 8" id="KW-0173">Coenzyme A biosynthesis</keyword>
<evidence type="ECO:0000256" key="9">
    <source>
        <dbReference type="NCBIfam" id="TIGR00152"/>
    </source>
</evidence>
<evidence type="ECO:0000313" key="10">
    <source>
        <dbReference type="EMBL" id="NWJ48454.1"/>
    </source>
</evidence>
<proteinExistence type="inferred from homology"/>
<keyword evidence="4 8" id="KW-0547">Nucleotide-binding</keyword>
<comment type="subcellular location">
    <subcellularLocation>
        <location evidence="8">Cytoplasm</location>
    </subcellularLocation>
</comment>
<comment type="function">
    <text evidence="8">Catalyzes the phosphorylation of the 3'-hydroxyl group of dephosphocoenzyme A to form coenzyme A.</text>
</comment>
<feature type="binding site" evidence="8">
    <location>
        <begin position="22"/>
        <end position="27"/>
    </location>
    <ligand>
        <name>ATP</name>
        <dbReference type="ChEBI" id="CHEBI:30616"/>
    </ligand>
</feature>
<protein>
    <recommendedName>
        <fullName evidence="8 9">Dephospho-CoA kinase</fullName>
        <ecNumber evidence="8 9">2.7.1.24</ecNumber>
    </recommendedName>
    <alternativeName>
        <fullName evidence="8">Dephosphocoenzyme A kinase</fullName>
    </alternativeName>
</protein>
<dbReference type="InterPro" id="IPR001977">
    <property type="entry name" value="Depp_CoAkinase"/>
</dbReference>
<dbReference type="InterPro" id="IPR027417">
    <property type="entry name" value="P-loop_NTPase"/>
</dbReference>
<dbReference type="PROSITE" id="PS51219">
    <property type="entry name" value="DPCK"/>
    <property type="match status" value="1"/>
</dbReference>
<evidence type="ECO:0000256" key="8">
    <source>
        <dbReference type="HAMAP-Rule" id="MF_00376"/>
    </source>
</evidence>
<organism evidence="10 11">
    <name type="scientific">Candidatus Chlorohelix allophototropha</name>
    <dbReference type="NCBI Taxonomy" id="3003348"/>
    <lineage>
        <taxon>Bacteria</taxon>
        <taxon>Bacillati</taxon>
        <taxon>Chloroflexota</taxon>
        <taxon>Chloroflexia</taxon>
        <taxon>Candidatus Chloroheliales</taxon>
        <taxon>Candidatus Chloroheliaceae</taxon>
        <taxon>Candidatus Chlorohelix</taxon>
    </lineage>
</organism>
<dbReference type="GO" id="GO:0005524">
    <property type="term" value="F:ATP binding"/>
    <property type="evidence" value="ECO:0007669"/>
    <property type="project" value="UniProtKB-UniRule"/>
</dbReference>
<comment type="catalytic activity">
    <reaction evidence="8">
        <text>3'-dephospho-CoA + ATP = ADP + CoA + H(+)</text>
        <dbReference type="Rhea" id="RHEA:18245"/>
        <dbReference type="ChEBI" id="CHEBI:15378"/>
        <dbReference type="ChEBI" id="CHEBI:30616"/>
        <dbReference type="ChEBI" id="CHEBI:57287"/>
        <dbReference type="ChEBI" id="CHEBI:57328"/>
        <dbReference type="ChEBI" id="CHEBI:456216"/>
        <dbReference type="EC" id="2.7.1.24"/>
    </reaction>
</comment>
<dbReference type="GO" id="GO:0005737">
    <property type="term" value="C:cytoplasm"/>
    <property type="evidence" value="ECO:0007669"/>
    <property type="project" value="UniProtKB-SubCell"/>
</dbReference>
<name>A0A8T7M8S2_9CHLR</name>
<sequence>MVSDLKQGRTDLYLIGITGNIACGKSAVLEMLRRCGTHNVDADTAVHRIMVPGGSAYAPIVAHFGKAILQEDSPNPAPIDRRKLGAIVFANPQALRELEQITHPLVRIEILRQIAEATSHIIVIDAIKLLESGLADGCDTLWAVTCAPEIQLERLMRRNNFSEEEARLRINAQPPQSEKIARAAIVIDNSGTLEETERQVAEAWRKIPLTFRGG</sequence>
<keyword evidence="2 8" id="KW-0963">Cytoplasm</keyword>
<reference evidence="10 11" key="1">
    <citation type="submission" date="2020-06" db="EMBL/GenBank/DDBJ databases">
        <title>Anoxygenic phototrophic Chloroflexota member uses a Type I reaction center.</title>
        <authorList>
            <person name="Tsuji J.M."/>
            <person name="Shaw N.A."/>
            <person name="Nagashima S."/>
            <person name="Venkiteswaran J."/>
            <person name="Schiff S.L."/>
            <person name="Hanada S."/>
            <person name="Tank M."/>
            <person name="Neufeld J.D."/>
        </authorList>
    </citation>
    <scope>NUCLEOTIDE SEQUENCE [LARGE SCALE GENOMIC DNA]</scope>
    <source>
        <strain evidence="10">L227-S17</strain>
    </source>
</reference>
<evidence type="ECO:0000256" key="7">
    <source>
        <dbReference type="ARBA" id="ARBA00022993"/>
    </source>
</evidence>
<accession>A0A8T7M8S2</accession>
<evidence type="ECO:0000256" key="1">
    <source>
        <dbReference type="ARBA" id="ARBA00009018"/>
    </source>
</evidence>
<dbReference type="FunFam" id="3.40.50.300:FF:000991">
    <property type="entry name" value="Dephospho-CoA kinase"/>
    <property type="match status" value="1"/>
</dbReference>
<dbReference type="EMBL" id="JACATZ010000003">
    <property type="protein sequence ID" value="NWJ48454.1"/>
    <property type="molecule type" value="Genomic_DNA"/>
</dbReference>
<evidence type="ECO:0000256" key="4">
    <source>
        <dbReference type="ARBA" id="ARBA00022741"/>
    </source>
</evidence>
<dbReference type="AlphaFoldDB" id="A0A8T7M8S2"/>
<comment type="pathway">
    <text evidence="8">Cofactor biosynthesis; coenzyme A biosynthesis; CoA from (R)-pantothenate: step 5/5.</text>
</comment>
<dbReference type="Proteomes" id="UP000521676">
    <property type="component" value="Unassembled WGS sequence"/>
</dbReference>
<dbReference type="NCBIfam" id="TIGR00152">
    <property type="entry name" value="dephospho-CoA kinase"/>
    <property type="match status" value="1"/>
</dbReference>
<keyword evidence="5 8" id="KW-0418">Kinase</keyword>
<dbReference type="Gene3D" id="3.40.50.300">
    <property type="entry name" value="P-loop containing nucleotide triphosphate hydrolases"/>
    <property type="match status" value="1"/>
</dbReference>
<evidence type="ECO:0000256" key="6">
    <source>
        <dbReference type="ARBA" id="ARBA00022840"/>
    </source>
</evidence>
<dbReference type="GO" id="GO:0004140">
    <property type="term" value="F:dephospho-CoA kinase activity"/>
    <property type="evidence" value="ECO:0007669"/>
    <property type="project" value="UniProtKB-UniRule"/>
</dbReference>
<dbReference type="PANTHER" id="PTHR10695:SF46">
    <property type="entry name" value="BIFUNCTIONAL COENZYME A SYNTHASE-RELATED"/>
    <property type="match status" value="1"/>
</dbReference>
<keyword evidence="3 8" id="KW-0808">Transferase</keyword>
<dbReference type="Pfam" id="PF01121">
    <property type="entry name" value="CoaE"/>
    <property type="match status" value="1"/>
</dbReference>
<dbReference type="CDD" id="cd02022">
    <property type="entry name" value="DPCK"/>
    <property type="match status" value="1"/>
</dbReference>
<comment type="similarity">
    <text evidence="1 8">Belongs to the CoaE family.</text>
</comment>
<dbReference type="PANTHER" id="PTHR10695">
    <property type="entry name" value="DEPHOSPHO-COA KINASE-RELATED"/>
    <property type="match status" value="1"/>
</dbReference>
<evidence type="ECO:0000256" key="3">
    <source>
        <dbReference type="ARBA" id="ARBA00022679"/>
    </source>
</evidence>
<evidence type="ECO:0000313" key="11">
    <source>
        <dbReference type="Proteomes" id="UP000521676"/>
    </source>
</evidence>
<dbReference type="EC" id="2.7.1.24" evidence="8 9"/>
<keyword evidence="6 8" id="KW-0067">ATP-binding</keyword>
<comment type="caution">
    <text evidence="10">The sequence shown here is derived from an EMBL/GenBank/DDBJ whole genome shotgun (WGS) entry which is preliminary data.</text>
</comment>
<dbReference type="GO" id="GO:0015937">
    <property type="term" value="P:coenzyme A biosynthetic process"/>
    <property type="evidence" value="ECO:0007669"/>
    <property type="project" value="UniProtKB-UniRule"/>
</dbReference>
<evidence type="ECO:0000256" key="5">
    <source>
        <dbReference type="ARBA" id="ARBA00022777"/>
    </source>
</evidence>
<dbReference type="SUPFAM" id="SSF52540">
    <property type="entry name" value="P-loop containing nucleoside triphosphate hydrolases"/>
    <property type="match status" value="1"/>
</dbReference>